<dbReference type="PANTHER" id="PTHR19375">
    <property type="entry name" value="HEAT SHOCK PROTEIN 70KDA"/>
    <property type="match status" value="1"/>
</dbReference>
<evidence type="ECO:0000313" key="3">
    <source>
        <dbReference type="EMBL" id="SPH20178.1"/>
    </source>
</evidence>
<dbReference type="InterPro" id="IPR013126">
    <property type="entry name" value="Hsp_70_fam"/>
</dbReference>
<keyword evidence="1" id="KW-0547">Nucleotide-binding</keyword>
<keyword evidence="2" id="KW-0067">ATP-binding</keyword>
<dbReference type="Gene3D" id="3.30.420.40">
    <property type="match status" value="2"/>
</dbReference>
<dbReference type="EMBL" id="OMOR01000001">
    <property type="protein sequence ID" value="SPH20178.1"/>
    <property type="molecule type" value="Genomic_DNA"/>
</dbReference>
<dbReference type="PRINTS" id="PR00301">
    <property type="entry name" value="HEATSHOCK70"/>
</dbReference>
<accession>A0A2R8BAS8</accession>
<protein>
    <submittedName>
        <fullName evidence="3">Chaperone protein DnaK</fullName>
    </submittedName>
</protein>
<sequence length="423" mass="45242">MAHDWAGKTLGIDFGTSNSAAGVAVAGKPYLIPIEQGAPTLPTSVFFGVGASQMSMGSAANRALIAGEEGRYMRALKSVLGTSLMGEMRMFLGEKMNFYDIIGAFLSQVKSRAEAQCHQTFDYALSGRPVRFHSADADRNARAEADLVECYMRAGFKDLRFLVEPEAAALASGVPRGPGLSLIVDIGGGTSDFCVFRMSDGIEVLANSGIRMGGTNFDKRLSLDHVMPLLGKGALIRNEMGKGAMATPNSLFQKLATWEQIPFLYAGDVKRDVAKMMRLAVEPKPMERLFEVLDMELGHEVAFAVEAGKIRSNEEDAQINLSIVEKGLGAPLTQTGMQTSLAKEVADIKQGALDTLTMAGCMPEDIVRVVFVGGSSLLRPVQNALAEACPKAELDYRDAFTAVVDGLALGSADPMRFGRQPAA</sequence>
<dbReference type="RefSeq" id="WP_108827429.1">
    <property type="nucleotide sequence ID" value="NZ_OMOR01000001.1"/>
</dbReference>
<organism evidence="3 4">
    <name type="scientific">Ascidiaceihabitans donghaensis</name>
    <dbReference type="NCBI Taxonomy" id="1510460"/>
    <lineage>
        <taxon>Bacteria</taxon>
        <taxon>Pseudomonadati</taxon>
        <taxon>Pseudomonadota</taxon>
        <taxon>Alphaproteobacteria</taxon>
        <taxon>Rhodobacterales</taxon>
        <taxon>Paracoccaceae</taxon>
        <taxon>Ascidiaceihabitans</taxon>
    </lineage>
</organism>
<dbReference type="Pfam" id="PF00012">
    <property type="entry name" value="HSP70"/>
    <property type="match status" value="2"/>
</dbReference>
<evidence type="ECO:0000256" key="2">
    <source>
        <dbReference type="ARBA" id="ARBA00022840"/>
    </source>
</evidence>
<dbReference type="InterPro" id="IPR043129">
    <property type="entry name" value="ATPase_NBD"/>
</dbReference>
<dbReference type="SUPFAM" id="SSF53067">
    <property type="entry name" value="Actin-like ATPase domain"/>
    <property type="match status" value="2"/>
</dbReference>
<dbReference type="GO" id="GO:0140662">
    <property type="term" value="F:ATP-dependent protein folding chaperone"/>
    <property type="evidence" value="ECO:0007669"/>
    <property type="project" value="InterPro"/>
</dbReference>
<name>A0A2R8BAS8_9RHOB</name>
<dbReference type="Proteomes" id="UP000244880">
    <property type="component" value="Unassembled WGS sequence"/>
</dbReference>
<keyword evidence="4" id="KW-1185">Reference proteome</keyword>
<reference evidence="3 4" key="1">
    <citation type="submission" date="2018-03" db="EMBL/GenBank/DDBJ databases">
        <authorList>
            <person name="Keele B.F."/>
        </authorList>
    </citation>
    <scope>NUCLEOTIDE SEQUENCE [LARGE SCALE GENOMIC DNA]</scope>
    <source>
        <strain evidence="3 4">CECT 8599</strain>
    </source>
</reference>
<evidence type="ECO:0000256" key="1">
    <source>
        <dbReference type="ARBA" id="ARBA00022741"/>
    </source>
</evidence>
<dbReference type="AlphaFoldDB" id="A0A2R8BAS8"/>
<dbReference type="GO" id="GO:0005524">
    <property type="term" value="F:ATP binding"/>
    <property type="evidence" value="ECO:0007669"/>
    <property type="project" value="UniProtKB-KW"/>
</dbReference>
<proteinExistence type="predicted"/>
<dbReference type="OrthoDB" id="9807934at2"/>
<gene>
    <name evidence="3" type="primary">dnaK_2</name>
    <name evidence="3" type="ORF">ASD8599_00917</name>
</gene>
<evidence type="ECO:0000313" key="4">
    <source>
        <dbReference type="Proteomes" id="UP000244880"/>
    </source>
</evidence>